<keyword evidence="4 8" id="KW-0732">Signal</keyword>
<evidence type="ECO:0000313" key="11">
    <source>
        <dbReference type="Proteomes" id="UP000091956"/>
    </source>
</evidence>
<dbReference type="EC" id="3.2.1.22" evidence="3 7"/>
<reference evidence="11" key="2">
    <citation type="journal article" date="2018" name="Nat. Commun.">
        <title>Extreme sensitivity to ultraviolet light in the fungal pathogen causing white-nose syndrome of bats.</title>
        <authorList>
            <person name="Palmer J.M."/>
            <person name="Drees K.P."/>
            <person name="Foster J.T."/>
            <person name="Lindner D.L."/>
        </authorList>
    </citation>
    <scope>NUCLEOTIDE SEQUENCE [LARGE SCALE GENOMIC DNA]</scope>
    <source>
        <strain evidence="11">UAMH 10579</strain>
    </source>
</reference>
<protein>
    <recommendedName>
        <fullName evidence="3 7">Alpha-galactosidase</fullName>
        <ecNumber evidence="3 7">3.2.1.22</ecNumber>
    </recommendedName>
    <alternativeName>
        <fullName evidence="7">Melibiase</fullName>
    </alternativeName>
</protein>
<dbReference type="InterPro" id="IPR017853">
    <property type="entry name" value="GH"/>
</dbReference>
<organism evidence="10 11">
    <name type="scientific">Pseudogymnoascus verrucosus</name>
    <dbReference type="NCBI Taxonomy" id="342668"/>
    <lineage>
        <taxon>Eukaryota</taxon>
        <taxon>Fungi</taxon>
        <taxon>Dikarya</taxon>
        <taxon>Ascomycota</taxon>
        <taxon>Pezizomycotina</taxon>
        <taxon>Leotiomycetes</taxon>
        <taxon>Thelebolales</taxon>
        <taxon>Thelebolaceae</taxon>
        <taxon>Pseudogymnoascus</taxon>
    </lineage>
</organism>
<dbReference type="OrthoDB" id="5795902at2759"/>
<keyword evidence="5 7" id="KW-0378">Hydrolase</keyword>
<dbReference type="EMBL" id="KV460243">
    <property type="protein sequence ID" value="OBT94433.1"/>
    <property type="molecule type" value="Genomic_DNA"/>
</dbReference>
<evidence type="ECO:0000256" key="7">
    <source>
        <dbReference type="RuleBase" id="RU361168"/>
    </source>
</evidence>
<proteinExistence type="inferred from homology"/>
<dbReference type="RefSeq" id="XP_018128166.1">
    <property type="nucleotide sequence ID" value="XM_018276620.1"/>
</dbReference>
<evidence type="ECO:0000256" key="2">
    <source>
        <dbReference type="ARBA" id="ARBA00009743"/>
    </source>
</evidence>
<feature type="chain" id="PRO_5008608508" description="Alpha-galactosidase" evidence="8">
    <location>
        <begin position="18"/>
        <end position="454"/>
    </location>
</feature>
<dbReference type="GeneID" id="28840571"/>
<reference evidence="10 11" key="1">
    <citation type="submission" date="2016-03" db="EMBL/GenBank/DDBJ databases">
        <title>Comparative genomics of Pseudogymnoascus destructans, the fungus causing white-nose syndrome of bats.</title>
        <authorList>
            <person name="Palmer J.M."/>
            <person name="Drees K.P."/>
            <person name="Foster J.T."/>
            <person name="Lindner D.L."/>
        </authorList>
    </citation>
    <scope>NUCLEOTIDE SEQUENCE [LARGE SCALE GENOMIC DNA]</scope>
    <source>
        <strain evidence="10 11">UAMH 10579</strain>
    </source>
</reference>
<dbReference type="GO" id="GO:0005975">
    <property type="term" value="P:carbohydrate metabolic process"/>
    <property type="evidence" value="ECO:0007669"/>
    <property type="project" value="InterPro"/>
</dbReference>
<dbReference type="SUPFAM" id="SSF51011">
    <property type="entry name" value="Glycosyl hydrolase domain"/>
    <property type="match status" value="1"/>
</dbReference>
<dbReference type="Gene3D" id="2.60.40.1180">
    <property type="entry name" value="Golgi alpha-mannosidase II"/>
    <property type="match status" value="1"/>
</dbReference>
<dbReference type="GO" id="GO:0004557">
    <property type="term" value="F:alpha-galactosidase activity"/>
    <property type="evidence" value="ECO:0007669"/>
    <property type="project" value="UniProtKB-EC"/>
</dbReference>
<accession>A0A1B8GF51</accession>
<dbReference type="CDD" id="cd14792">
    <property type="entry name" value="GH27"/>
    <property type="match status" value="1"/>
</dbReference>
<evidence type="ECO:0000256" key="1">
    <source>
        <dbReference type="ARBA" id="ARBA00001255"/>
    </source>
</evidence>
<evidence type="ECO:0000313" key="10">
    <source>
        <dbReference type="EMBL" id="OBT94433.1"/>
    </source>
</evidence>
<keyword evidence="7" id="KW-1015">Disulfide bond</keyword>
<dbReference type="Pfam" id="PF16499">
    <property type="entry name" value="Melibiase_2"/>
    <property type="match status" value="1"/>
</dbReference>
<dbReference type="Proteomes" id="UP000091956">
    <property type="component" value="Unassembled WGS sequence"/>
</dbReference>
<dbReference type="STRING" id="342668.A0A1B8GF51"/>
<dbReference type="PRINTS" id="PR00740">
    <property type="entry name" value="GLHYDRLASE27"/>
</dbReference>
<comment type="catalytic activity">
    <reaction evidence="1 7">
        <text>Hydrolysis of terminal, non-reducing alpha-D-galactose residues in alpha-D-galactosides, including galactose oligosaccharides, galactomannans and galactolipids.</text>
        <dbReference type="EC" id="3.2.1.22"/>
    </reaction>
</comment>
<dbReference type="InterPro" id="IPR013780">
    <property type="entry name" value="Glyco_hydro_b"/>
</dbReference>
<evidence type="ECO:0000259" key="9">
    <source>
        <dbReference type="Pfam" id="PF17801"/>
    </source>
</evidence>
<gene>
    <name evidence="10" type="ORF">VE01_07185</name>
</gene>
<evidence type="ECO:0000256" key="5">
    <source>
        <dbReference type="ARBA" id="ARBA00022801"/>
    </source>
</evidence>
<dbReference type="SUPFAM" id="SSF51445">
    <property type="entry name" value="(Trans)glycosidases"/>
    <property type="match status" value="1"/>
</dbReference>
<dbReference type="InterPro" id="IPR013785">
    <property type="entry name" value="Aldolase_TIM"/>
</dbReference>
<feature type="signal peptide" evidence="8">
    <location>
        <begin position="1"/>
        <end position="17"/>
    </location>
</feature>
<evidence type="ECO:0000256" key="3">
    <source>
        <dbReference type="ARBA" id="ARBA00012755"/>
    </source>
</evidence>
<dbReference type="PANTHER" id="PTHR11452">
    <property type="entry name" value="ALPHA-GALACTOSIDASE/ALPHA-N-ACETYLGALACTOSAMINIDASE"/>
    <property type="match status" value="1"/>
</dbReference>
<evidence type="ECO:0000256" key="6">
    <source>
        <dbReference type="ARBA" id="ARBA00023295"/>
    </source>
</evidence>
<dbReference type="PANTHER" id="PTHR11452:SF61">
    <property type="entry name" value="ALPHA-GALACTOSIDASE B-RELATED"/>
    <property type="match status" value="1"/>
</dbReference>
<feature type="domain" description="Alpha galactosidase C-terminal" evidence="9">
    <location>
        <begin position="341"/>
        <end position="412"/>
    </location>
</feature>
<dbReference type="AlphaFoldDB" id="A0A1B8GF51"/>
<dbReference type="InterPro" id="IPR041233">
    <property type="entry name" value="Melibiase_C"/>
</dbReference>
<dbReference type="InterPro" id="IPR002241">
    <property type="entry name" value="Glyco_hydro_27"/>
</dbReference>
<keyword evidence="11" id="KW-1185">Reference proteome</keyword>
<keyword evidence="6 7" id="KW-0326">Glycosidase</keyword>
<sequence>MNSLGLSALLFAGQALALNNGVGKLPTMGYDTYNAFEKNYDGALALEQARLMKEYGLVDAGYNTFILDDFYALENRSAKGEMIPDPAKFPDGMLKWSQSLNKYGLSASAYSSNGYKTCGGLPGAYGRELQDLETWRSWGWGGKGAIVKYDNCYIPYDNVTMENEYGRYERMLDAIETLAKKYKHPNKFIYSLCQWGWQDPHNWAPRISNAWRIDGDIRPYWSAIANILLLASTSYGATDHYQHGDMDMLEVGNSGRGAPVGDLTVAEQRTHFTAWALLKSHLLIGTDLRNATKDTIEILGNKELIAINQDPIEGKAIAPFRIGLQSDFSRITYNETSPPGFWAGTSSYGPVFMIINTLNETQEISFDLTENWAVRAGRQYKVRDMWLHKDVGVAVRNWTVKLGAHDVAALLLKDAGPEPKETGPLPCASPFLEWQCTAANGSYILDGTHIKWGF</sequence>
<name>A0A1B8GF51_9PEZI</name>
<evidence type="ECO:0000256" key="8">
    <source>
        <dbReference type="SAM" id="SignalP"/>
    </source>
</evidence>
<evidence type="ECO:0000256" key="4">
    <source>
        <dbReference type="ARBA" id="ARBA00022729"/>
    </source>
</evidence>
<dbReference type="Gene3D" id="3.20.20.70">
    <property type="entry name" value="Aldolase class I"/>
    <property type="match status" value="1"/>
</dbReference>
<comment type="similarity">
    <text evidence="2 7">Belongs to the glycosyl hydrolase 27 family.</text>
</comment>
<dbReference type="Pfam" id="PF17801">
    <property type="entry name" value="Melibiase_C"/>
    <property type="match status" value="1"/>
</dbReference>